<protein>
    <recommendedName>
        <fullName evidence="1">Chromo domain-containing protein</fullName>
    </recommendedName>
</protein>
<dbReference type="Proteomes" id="UP000188354">
    <property type="component" value="Unassembled WGS sequence"/>
</dbReference>
<dbReference type="OMA" id="WENLATH"/>
<dbReference type="AlphaFoldDB" id="A0A1J7GNF3"/>
<sequence>MLNEEWVLEASPEDIVDCRQNKQGELEVLTTWQHLPQHDNTWESATVLQDTFPHFQLEDKLKSLGEGSDRDKAKGRGRPEITQVYKRGKRKVWLLNN</sequence>
<accession>A0A1J7GNF3</accession>
<dbReference type="EMBL" id="KV862269">
    <property type="protein sequence ID" value="OIV89626.1"/>
    <property type="molecule type" value="Genomic_DNA"/>
</dbReference>
<organism evidence="2 3">
    <name type="scientific">Lupinus angustifolius</name>
    <name type="common">Narrow-leaved blue lupine</name>
    <dbReference type="NCBI Taxonomy" id="3871"/>
    <lineage>
        <taxon>Eukaryota</taxon>
        <taxon>Viridiplantae</taxon>
        <taxon>Streptophyta</taxon>
        <taxon>Embryophyta</taxon>
        <taxon>Tracheophyta</taxon>
        <taxon>Spermatophyta</taxon>
        <taxon>Magnoliopsida</taxon>
        <taxon>eudicotyledons</taxon>
        <taxon>Gunneridae</taxon>
        <taxon>Pentapetalae</taxon>
        <taxon>rosids</taxon>
        <taxon>fabids</taxon>
        <taxon>Fabales</taxon>
        <taxon>Fabaceae</taxon>
        <taxon>Papilionoideae</taxon>
        <taxon>50 kb inversion clade</taxon>
        <taxon>genistoids sensu lato</taxon>
        <taxon>core genistoids</taxon>
        <taxon>Genisteae</taxon>
        <taxon>Lupinus</taxon>
    </lineage>
</organism>
<dbReference type="Gramene" id="OIV89626">
    <property type="protein sequence ID" value="OIV89626"/>
    <property type="gene ID" value="TanjilG_14598"/>
</dbReference>
<proteinExistence type="predicted"/>
<feature type="domain" description="Chromo" evidence="1">
    <location>
        <begin position="10"/>
        <end position="44"/>
    </location>
</feature>
<evidence type="ECO:0000259" key="1">
    <source>
        <dbReference type="PROSITE" id="PS50013"/>
    </source>
</evidence>
<dbReference type="InterPro" id="IPR000953">
    <property type="entry name" value="Chromo/chromo_shadow_dom"/>
</dbReference>
<gene>
    <name evidence="2" type="ORF">TanjilG_14598</name>
</gene>
<evidence type="ECO:0000313" key="2">
    <source>
        <dbReference type="EMBL" id="OIV89626.1"/>
    </source>
</evidence>
<dbReference type="Gene3D" id="2.40.50.40">
    <property type="match status" value="1"/>
</dbReference>
<dbReference type="Pfam" id="PF00385">
    <property type="entry name" value="Chromo"/>
    <property type="match status" value="1"/>
</dbReference>
<keyword evidence="3" id="KW-1185">Reference proteome</keyword>
<dbReference type="SUPFAM" id="SSF54160">
    <property type="entry name" value="Chromo domain-like"/>
    <property type="match status" value="1"/>
</dbReference>
<reference evidence="2 3" key="1">
    <citation type="journal article" date="2017" name="Plant Biotechnol. J.">
        <title>A comprehensive draft genome sequence for lupin (Lupinus angustifolius), an emerging health food: insights into plant-microbe interactions and legume evolution.</title>
        <authorList>
            <person name="Hane J.K."/>
            <person name="Ming Y."/>
            <person name="Kamphuis L.G."/>
            <person name="Nelson M.N."/>
            <person name="Garg G."/>
            <person name="Atkins C.A."/>
            <person name="Bayer P.E."/>
            <person name="Bravo A."/>
            <person name="Bringans S."/>
            <person name="Cannon S."/>
            <person name="Edwards D."/>
            <person name="Foley R."/>
            <person name="Gao L.L."/>
            <person name="Harrison M.J."/>
            <person name="Huang W."/>
            <person name="Hurgobin B."/>
            <person name="Li S."/>
            <person name="Liu C.W."/>
            <person name="McGrath A."/>
            <person name="Morahan G."/>
            <person name="Murray J."/>
            <person name="Weller J."/>
            <person name="Jian J."/>
            <person name="Singh K.B."/>
        </authorList>
    </citation>
    <scope>NUCLEOTIDE SEQUENCE [LARGE SCALE GENOMIC DNA]</scope>
    <source>
        <strain evidence="3">cv. Tanjil</strain>
        <tissue evidence="2">Whole plant</tissue>
    </source>
</reference>
<dbReference type="InterPro" id="IPR016197">
    <property type="entry name" value="Chromo-like_dom_sf"/>
</dbReference>
<evidence type="ECO:0000313" key="3">
    <source>
        <dbReference type="Proteomes" id="UP000188354"/>
    </source>
</evidence>
<dbReference type="InterPro" id="IPR023780">
    <property type="entry name" value="Chromo_domain"/>
</dbReference>
<dbReference type="PROSITE" id="PS50013">
    <property type="entry name" value="CHROMO_2"/>
    <property type="match status" value="1"/>
</dbReference>
<name>A0A1J7GNF3_LUPAN</name>